<dbReference type="RefSeq" id="WP_142714874.1">
    <property type="nucleotide sequence ID" value="NZ_FXTH01000010.1"/>
</dbReference>
<protein>
    <submittedName>
        <fullName evidence="1">Uncharacterized protein</fullName>
    </submittedName>
</protein>
<organism evidence="1 2">
    <name type="scientific">Fodinibius sediminis</name>
    <dbReference type="NCBI Taxonomy" id="1214077"/>
    <lineage>
        <taxon>Bacteria</taxon>
        <taxon>Pseudomonadati</taxon>
        <taxon>Balneolota</taxon>
        <taxon>Balneolia</taxon>
        <taxon>Balneolales</taxon>
        <taxon>Balneolaceae</taxon>
        <taxon>Fodinibius</taxon>
    </lineage>
</organism>
<evidence type="ECO:0000313" key="2">
    <source>
        <dbReference type="Proteomes" id="UP000317593"/>
    </source>
</evidence>
<dbReference type="Proteomes" id="UP000317593">
    <property type="component" value="Unassembled WGS sequence"/>
</dbReference>
<accession>A0A521DIF9</accession>
<dbReference type="EMBL" id="FXTH01000010">
    <property type="protein sequence ID" value="SMO71497.1"/>
    <property type="molecule type" value="Genomic_DNA"/>
</dbReference>
<dbReference type="AlphaFoldDB" id="A0A521DIF9"/>
<proteinExistence type="predicted"/>
<reference evidence="1 2" key="1">
    <citation type="submission" date="2017-05" db="EMBL/GenBank/DDBJ databases">
        <authorList>
            <person name="Varghese N."/>
            <person name="Submissions S."/>
        </authorList>
    </citation>
    <scope>NUCLEOTIDE SEQUENCE [LARGE SCALE GENOMIC DNA]</scope>
    <source>
        <strain evidence="1 2">DSM 21194</strain>
    </source>
</reference>
<sequence length="83" mass="9325">MDIRSSRQEANLVQEQEIVQMGGRSSRPASPKILVEVPDDDIIEGRAINLDAALSLNEPLEMPPLLEKRMRKISLSLCSIWPK</sequence>
<gene>
    <name evidence="1" type="ORF">SAMN06265218_110104</name>
</gene>
<keyword evidence="2" id="KW-1185">Reference proteome</keyword>
<name>A0A521DIF9_9BACT</name>
<evidence type="ECO:0000313" key="1">
    <source>
        <dbReference type="EMBL" id="SMO71497.1"/>
    </source>
</evidence>